<name>A0A7S7RVJ1_9ACTN</name>
<keyword evidence="2" id="KW-1185">Reference proteome</keyword>
<gene>
    <name evidence="1" type="ORF">INP52_04065</name>
</gene>
<organism evidence="1 2">
    <name type="scientific">Thermophilibacter immobilis</name>
    <dbReference type="NCBI Taxonomy" id="2779519"/>
    <lineage>
        <taxon>Bacteria</taxon>
        <taxon>Bacillati</taxon>
        <taxon>Actinomycetota</taxon>
        <taxon>Coriobacteriia</taxon>
        <taxon>Coriobacteriales</taxon>
        <taxon>Atopobiaceae</taxon>
        <taxon>Thermophilibacter</taxon>
    </lineage>
</organism>
<dbReference type="GO" id="GO:0003677">
    <property type="term" value="F:DNA binding"/>
    <property type="evidence" value="ECO:0007669"/>
    <property type="project" value="UniProtKB-KW"/>
</dbReference>
<dbReference type="InterPro" id="IPR035069">
    <property type="entry name" value="TTHA1013/TTHA0281-like"/>
</dbReference>
<sequence>MTTAKGAAMLFGAYEFEIVMNEDGYLALPYDLGGGTQGKDFDELCRMVVDWLKLTLEDHDMHHKPLPAPTYGNDPRYGGTNMIFAVQAGRETVERVTASTAARMLGVTPGRVTQLMSSYQLEGWREGRNTYVTLASVEARLQERARDSLDRSQKEATV</sequence>
<dbReference type="KEGG" id="tio:INP52_04065"/>
<proteinExistence type="predicted"/>
<dbReference type="SUPFAM" id="SSF143100">
    <property type="entry name" value="TTHA1013/TTHA0281-like"/>
    <property type="match status" value="1"/>
</dbReference>
<reference evidence="1 2" key="1">
    <citation type="submission" date="2020-10" db="EMBL/GenBank/DDBJ databases">
        <title>Olsenella immobilis sp.nov., isolated from the mud in a fermentation cellar used for the production of Chinese strong-flavoured liquor.</title>
        <authorList>
            <person name="Lu L."/>
        </authorList>
    </citation>
    <scope>NUCLEOTIDE SEQUENCE [LARGE SCALE GENOMIC DNA]</scope>
    <source>
        <strain evidence="1 2">LZLJ-2</strain>
    </source>
</reference>
<evidence type="ECO:0000313" key="2">
    <source>
        <dbReference type="Proteomes" id="UP000593735"/>
    </source>
</evidence>
<accession>A0A7S7RVJ1</accession>
<evidence type="ECO:0000313" key="1">
    <source>
        <dbReference type="EMBL" id="QOY61369.1"/>
    </source>
</evidence>
<keyword evidence="1" id="KW-0238">DNA-binding</keyword>
<dbReference type="EMBL" id="CP063767">
    <property type="protein sequence ID" value="QOY61369.1"/>
    <property type="molecule type" value="Genomic_DNA"/>
</dbReference>
<dbReference type="RefSeq" id="WP_194372633.1">
    <property type="nucleotide sequence ID" value="NZ_CP063767.1"/>
</dbReference>
<dbReference type="Gene3D" id="3.30.160.250">
    <property type="match status" value="1"/>
</dbReference>
<protein>
    <submittedName>
        <fullName evidence="1">DNA-binding protein</fullName>
    </submittedName>
</protein>
<dbReference type="AlphaFoldDB" id="A0A7S7RVJ1"/>
<dbReference type="Proteomes" id="UP000593735">
    <property type="component" value="Chromosome"/>
</dbReference>